<proteinExistence type="predicted"/>
<dbReference type="Proteomes" id="UP001060085">
    <property type="component" value="Linkage Group LG01"/>
</dbReference>
<keyword evidence="2" id="KW-1185">Reference proteome</keyword>
<name>A0ACC0C9X5_CATRO</name>
<organism evidence="1 2">
    <name type="scientific">Catharanthus roseus</name>
    <name type="common">Madagascar periwinkle</name>
    <name type="synonym">Vinca rosea</name>
    <dbReference type="NCBI Taxonomy" id="4058"/>
    <lineage>
        <taxon>Eukaryota</taxon>
        <taxon>Viridiplantae</taxon>
        <taxon>Streptophyta</taxon>
        <taxon>Embryophyta</taxon>
        <taxon>Tracheophyta</taxon>
        <taxon>Spermatophyta</taxon>
        <taxon>Magnoliopsida</taxon>
        <taxon>eudicotyledons</taxon>
        <taxon>Gunneridae</taxon>
        <taxon>Pentapetalae</taxon>
        <taxon>asterids</taxon>
        <taxon>lamiids</taxon>
        <taxon>Gentianales</taxon>
        <taxon>Apocynaceae</taxon>
        <taxon>Rauvolfioideae</taxon>
        <taxon>Vinceae</taxon>
        <taxon>Catharanthinae</taxon>
        <taxon>Catharanthus</taxon>
    </lineage>
</organism>
<evidence type="ECO:0000313" key="2">
    <source>
        <dbReference type="Proteomes" id="UP001060085"/>
    </source>
</evidence>
<sequence length="374" mass="41694">MPPSTHAGQAWLVNSPIFYSSPSDLAIDPLKESSSSLFFCYCMFSVNSSVTATVFEEESFCRGFVNITGLITSVTLLNSEYGNLYNIIILNSGHDYQGIAYVSKVPFVILDMFNLRSINIDIENETAWVQSGVTLGELYYRIWEKSKIHSFLVGVCPTVGVGGHISGDGYGAMLRKFGLTVDNLLDAQIVDVQVRVLDRLAISEDLFCAISCGGGGASLGIVLAYKIQIVLEPVTIEKFKDQKTVKAKFNALFLGESNRLMDVMNGEFPELGLKKEDCLEVSWVESLLQWLNFKNGANFEVLLNRSLNSVKFLKRKSNYVLKPIPKDGLDPIFKKLVQLEKTGLVLNPYGERMGKIPKTETQFPHHLFIMDNQL</sequence>
<reference evidence="2" key="1">
    <citation type="journal article" date="2023" name="Nat. Plants">
        <title>Single-cell RNA sequencing provides a high-resolution roadmap for understanding the multicellular compartmentation of specialized metabolism.</title>
        <authorList>
            <person name="Sun S."/>
            <person name="Shen X."/>
            <person name="Li Y."/>
            <person name="Li Y."/>
            <person name="Wang S."/>
            <person name="Li R."/>
            <person name="Zhang H."/>
            <person name="Shen G."/>
            <person name="Guo B."/>
            <person name="Wei J."/>
            <person name="Xu J."/>
            <person name="St-Pierre B."/>
            <person name="Chen S."/>
            <person name="Sun C."/>
        </authorList>
    </citation>
    <scope>NUCLEOTIDE SEQUENCE [LARGE SCALE GENOMIC DNA]</scope>
</reference>
<comment type="caution">
    <text evidence="1">The sequence shown here is derived from an EMBL/GenBank/DDBJ whole genome shotgun (WGS) entry which is preliminary data.</text>
</comment>
<dbReference type="EMBL" id="CM044701">
    <property type="protein sequence ID" value="KAI5681740.1"/>
    <property type="molecule type" value="Genomic_DNA"/>
</dbReference>
<accession>A0ACC0C9X5</accession>
<gene>
    <name evidence="1" type="ORF">M9H77_02968</name>
</gene>
<evidence type="ECO:0000313" key="1">
    <source>
        <dbReference type="EMBL" id="KAI5681740.1"/>
    </source>
</evidence>
<protein>
    <submittedName>
        <fullName evidence="1">Uncharacterized protein</fullName>
    </submittedName>
</protein>